<dbReference type="EC" id="2.3.2.27" evidence="3"/>
<dbReference type="GO" id="GO:0061630">
    <property type="term" value="F:ubiquitin protein ligase activity"/>
    <property type="evidence" value="ECO:0007669"/>
    <property type="project" value="UniProtKB-EC"/>
</dbReference>
<sequence>MDEAIVLTGFVSCSLGVGLMGFAWAQNKYARQLAGARRFDKLEDLRTVLHEAPLLVAVSGEAWTAAPRECEIADPGSEKAVLIDIRAVRTVEKQTPTGSWVREKQELRREQKEAKWCLQDGSRTRLPVISAFEATDLMLRLAGSKHQPPHFDWRSLLSESTKGYRDLGTSVEERVLPTGTHLTAVGQLALDHDCEGCYASAGAIRGGPGNRLVLQLRPSRGEPFLLSTRPFNEVLKQHQHYARVTKGAAAICTAVGAAILLVRTGYNIQQWWRKRSRRRQQALAAEQFRRDRVEQQRRSAGARRPQNQADQQQQQQPAEEAANITL</sequence>
<evidence type="ECO:0000256" key="6">
    <source>
        <dbReference type="ARBA" id="ARBA00022723"/>
    </source>
</evidence>
<dbReference type="Proteomes" id="UP001465755">
    <property type="component" value="Unassembled WGS sequence"/>
</dbReference>
<evidence type="ECO:0000259" key="13">
    <source>
        <dbReference type="Pfam" id="PF12483"/>
    </source>
</evidence>
<evidence type="ECO:0000256" key="4">
    <source>
        <dbReference type="ARBA" id="ARBA00022679"/>
    </source>
</evidence>
<keyword evidence="9" id="KW-0862">Zinc</keyword>
<keyword evidence="5" id="KW-0812">Transmembrane</keyword>
<evidence type="ECO:0000256" key="8">
    <source>
        <dbReference type="ARBA" id="ARBA00022786"/>
    </source>
</evidence>
<keyword evidence="6" id="KW-0479">Metal-binding</keyword>
<name>A0AAW1NSW2_9CHLO</name>
<dbReference type="InterPro" id="IPR044231">
    <property type="entry name" value="SP1/SPL1"/>
</dbReference>
<keyword evidence="8" id="KW-0833">Ubl conjugation pathway</keyword>
<evidence type="ECO:0000256" key="5">
    <source>
        <dbReference type="ARBA" id="ARBA00022692"/>
    </source>
</evidence>
<evidence type="ECO:0000256" key="2">
    <source>
        <dbReference type="ARBA" id="ARBA00004141"/>
    </source>
</evidence>
<dbReference type="EMBL" id="JALJOQ010000156">
    <property type="protein sequence ID" value="KAK9792973.1"/>
    <property type="molecule type" value="Genomic_DNA"/>
</dbReference>
<keyword evidence="11" id="KW-0472">Membrane</keyword>
<proteinExistence type="predicted"/>
<dbReference type="Pfam" id="PF12483">
    <property type="entry name" value="GIDE"/>
    <property type="match status" value="1"/>
</dbReference>
<feature type="compositionally biased region" description="Basic and acidic residues" evidence="12">
    <location>
        <begin position="287"/>
        <end position="297"/>
    </location>
</feature>
<organism evidence="14 15">
    <name type="scientific">Symbiochloris irregularis</name>
    <dbReference type="NCBI Taxonomy" id="706552"/>
    <lineage>
        <taxon>Eukaryota</taxon>
        <taxon>Viridiplantae</taxon>
        <taxon>Chlorophyta</taxon>
        <taxon>core chlorophytes</taxon>
        <taxon>Trebouxiophyceae</taxon>
        <taxon>Trebouxiales</taxon>
        <taxon>Trebouxiaceae</taxon>
        <taxon>Symbiochloris</taxon>
    </lineage>
</organism>
<comment type="caution">
    <text evidence="14">The sequence shown here is derived from an EMBL/GenBank/DDBJ whole genome shotgun (WGS) entry which is preliminary data.</text>
</comment>
<dbReference type="GO" id="GO:0016567">
    <property type="term" value="P:protein ubiquitination"/>
    <property type="evidence" value="ECO:0007669"/>
    <property type="project" value="InterPro"/>
</dbReference>
<dbReference type="GO" id="GO:0008270">
    <property type="term" value="F:zinc ion binding"/>
    <property type="evidence" value="ECO:0007669"/>
    <property type="project" value="UniProtKB-KW"/>
</dbReference>
<gene>
    <name evidence="14" type="ORF">WJX73_004605</name>
</gene>
<keyword evidence="7" id="KW-0863">Zinc-finger</keyword>
<feature type="region of interest" description="Disordered" evidence="12">
    <location>
        <begin position="286"/>
        <end position="326"/>
    </location>
</feature>
<dbReference type="PANTHER" id="PTHR47568">
    <property type="match status" value="1"/>
</dbReference>
<accession>A0AAW1NSW2</accession>
<comment type="subcellular location">
    <subcellularLocation>
        <location evidence="2">Membrane</location>
        <topology evidence="2">Multi-pass membrane protein</topology>
    </subcellularLocation>
</comment>
<dbReference type="InterPro" id="IPR022170">
    <property type="entry name" value="MUL1-like"/>
</dbReference>
<comment type="catalytic activity">
    <reaction evidence="1">
        <text>S-ubiquitinyl-[E2 ubiquitin-conjugating enzyme]-L-cysteine + [acceptor protein]-L-lysine = [E2 ubiquitin-conjugating enzyme]-L-cysteine + N(6)-ubiquitinyl-[acceptor protein]-L-lysine.</text>
        <dbReference type="EC" id="2.3.2.27"/>
    </reaction>
</comment>
<evidence type="ECO:0000256" key="1">
    <source>
        <dbReference type="ARBA" id="ARBA00000900"/>
    </source>
</evidence>
<dbReference type="AlphaFoldDB" id="A0AAW1NSW2"/>
<evidence type="ECO:0000256" key="11">
    <source>
        <dbReference type="ARBA" id="ARBA00023136"/>
    </source>
</evidence>
<evidence type="ECO:0000313" key="15">
    <source>
        <dbReference type="Proteomes" id="UP001465755"/>
    </source>
</evidence>
<evidence type="ECO:0000313" key="14">
    <source>
        <dbReference type="EMBL" id="KAK9792973.1"/>
    </source>
</evidence>
<reference evidence="14 15" key="1">
    <citation type="journal article" date="2024" name="Nat. Commun.">
        <title>Phylogenomics reveals the evolutionary origins of lichenization in chlorophyte algae.</title>
        <authorList>
            <person name="Puginier C."/>
            <person name="Libourel C."/>
            <person name="Otte J."/>
            <person name="Skaloud P."/>
            <person name="Haon M."/>
            <person name="Grisel S."/>
            <person name="Petersen M."/>
            <person name="Berrin J.G."/>
            <person name="Delaux P.M."/>
            <person name="Dal Grande F."/>
            <person name="Keller J."/>
        </authorList>
    </citation>
    <scope>NUCLEOTIDE SEQUENCE [LARGE SCALE GENOMIC DNA]</scope>
    <source>
        <strain evidence="14 15">SAG 2036</strain>
    </source>
</reference>
<feature type="compositionally biased region" description="Low complexity" evidence="12">
    <location>
        <begin position="302"/>
        <end position="326"/>
    </location>
</feature>
<dbReference type="GO" id="GO:0016020">
    <property type="term" value="C:membrane"/>
    <property type="evidence" value="ECO:0007669"/>
    <property type="project" value="UniProtKB-SubCell"/>
</dbReference>
<feature type="domain" description="E3 Ubiquitin ligase MUL1-like" evidence="13">
    <location>
        <begin position="94"/>
        <end position="192"/>
    </location>
</feature>
<keyword evidence="4" id="KW-0808">Transferase</keyword>
<evidence type="ECO:0000256" key="3">
    <source>
        <dbReference type="ARBA" id="ARBA00012483"/>
    </source>
</evidence>
<protein>
    <recommendedName>
        <fullName evidence="3">RING-type E3 ubiquitin transferase</fullName>
        <ecNumber evidence="3">2.3.2.27</ecNumber>
    </recommendedName>
</protein>
<evidence type="ECO:0000256" key="12">
    <source>
        <dbReference type="SAM" id="MobiDB-lite"/>
    </source>
</evidence>
<dbReference type="PANTHER" id="PTHR47568:SF2">
    <property type="entry name" value="E3 UBIQUITIN-PROTEIN LIGASE SP1-RELATED"/>
    <property type="match status" value="1"/>
</dbReference>
<keyword evidence="15" id="KW-1185">Reference proteome</keyword>
<keyword evidence="10" id="KW-1133">Transmembrane helix</keyword>
<evidence type="ECO:0000256" key="10">
    <source>
        <dbReference type="ARBA" id="ARBA00022989"/>
    </source>
</evidence>
<evidence type="ECO:0000256" key="9">
    <source>
        <dbReference type="ARBA" id="ARBA00022833"/>
    </source>
</evidence>
<evidence type="ECO:0000256" key="7">
    <source>
        <dbReference type="ARBA" id="ARBA00022771"/>
    </source>
</evidence>